<name>A0ABS7DEW6_9GAMM</name>
<comment type="caution">
    <text evidence="1">The sequence shown here is derived from an EMBL/GenBank/DDBJ whole genome shotgun (WGS) entry which is preliminary data.</text>
</comment>
<dbReference type="EMBL" id="JAGFNY010000006">
    <property type="protein sequence ID" value="MBW7569842.1"/>
    <property type="molecule type" value="Genomic_DNA"/>
</dbReference>
<reference evidence="1 2" key="1">
    <citation type="submission" date="2021-03" db="EMBL/GenBank/DDBJ databases">
        <title>Succinivibrio sp. nov. isolated from feces of cow.</title>
        <authorList>
            <person name="Choi J.-Y."/>
        </authorList>
    </citation>
    <scope>NUCLEOTIDE SEQUENCE [LARGE SCALE GENOMIC DNA]</scope>
    <source>
        <strain evidence="1 2">AGMB01872</strain>
    </source>
</reference>
<gene>
    <name evidence="1" type="ORF">J5V48_02930</name>
</gene>
<accession>A0ABS7DEW6</accession>
<dbReference type="InterPro" id="IPR024227">
    <property type="entry name" value="DUF3795"/>
</dbReference>
<dbReference type="Proteomes" id="UP000731465">
    <property type="component" value="Unassembled WGS sequence"/>
</dbReference>
<dbReference type="Pfam" id="PF12675">
    <property type="entry name" value="DUF3795"/>
    <property type="match status" value="1"/>
</dbReference>
<organism evidence="1 2">
    <name type="scientific">Succinivibrio faecicola</name>
    <dbReference type="NCBI Taxonomy" id="2820300"/>
    <lineage>
        <taxon>Bacteria</taxon>
        <taxon>Pseudomonadati</taxon>
        <taxon>Pseudomonadota</taxon>
        <taxon>Gammaproteobacteria</taxon>
        <taxon>Aeromonadales</taxon>
        <taxon>Succinivibrionaceae</taxon>
        <taxon>Succinivibrio</taxon>
    </lineage>
</organism>
<sequence>MDSLISCCGLDCSKCHLYKNMCEGCNACHGKVFHAPKGLACPIYECAVNKNGFESCTNCKDLPCLIWKNTRDPSLSDKEFENSILQRIKVLKND</sequence>
<evidence type="ECO:0000313" key="2">
    <source>
        <dbReference type="Proteomes" id="UP000731465"/>
    </source>
</evidence>
<dbReference type="RefSeq" id="WP_219936944.1">
    <property type="nucleotide sequence ID" value="NZ_JAGFNY010000006.1"/>
</dbReference>
<proteinExistence type="predicted"/>
<protein>
    <submittedName>
        <fullName evidence="1">DUF3795 domain-containing protein</fullName>
    </submittedName>
</protein>
<evidence type="ECO:0000313" key="1">
    <source>
        <dbReference type="EMBL" id="MBW7569842.1"/>
    </source>
</evidence>
<keyword evidence="2" id="KW-1185">Reference proteome</keyword>